<protein>
    <submittedName>
        <fullName evidence="2">Uncharacterized protein</fullName>
    </submittedName>
</protein>
<accession>A0A9D4PJQ1</accession>
<sequence length="313" mass="36800">MNYRPCTSSVGRLCDIFRDLPEWNDWFIRAGFQLRELSPGQLSLVELRELYNPYDVQDRFATKLLHHLLTQHRCLVSVDLNEHFFKRHHQLTCNALRRSRNLRKVNWRMPSREVHAMRCFPALLPHLNHLQELELSGARFDNTSVKALSEFLANTRSLKTLTMTDQDHEYWDVAAILNGLKRNTTITTLSLNTSLLKQGCFSYGDDFAEYLGRKQTLLSVSYSYNYIYHDLDVLDQIVGALFYHNTISELKLINFKLDFQKNELITGMLRQNRSLRILHMVDCLSYVHEDSRVCRCLPSLTFLWVAALQRTRR</sequence>
<dbReference type="EMBL" id="JABSTV010001253">
    <property type="protein sequence ID" value="KAH7943547.1"/>
    <property type="molecule type" value="Genomic_DNA"/>
</dbReference>
<keyword evidence="3" id="KW-1185">Reference proteome</keyword>
<evidence type="ECO:0000313" key="3">
    <source>
        <dbReference type="Proteomes" id="UP000821837"/>
    </source>
</evidence>
<reference evidence="2" key="1">
    <citation type="journal article" date="2020" name="Cell">
        <title>Large-Scale Comparative Analyses of Tick Genomes Elucidate Their Genetic Diversity and Vector Capacities.</title>
        <authorList>
            <consortium name="Tick Genome and Microbiome Consortium (TIGMIC)"/>
            <person name="Jia N."/>
            <person name="Wang J."/>
            <person name="Shi W."/>
            <person name="Du L."/>
            <person name="Sun Y."/>
            <person name="Zhan W."/>
            <person name="Jiang J.F."/>
            <person name="Wang Q."/>
            <person name="Zhang B."/>
            <person name="Ji P."/>
            <person name="Bell-Sakyi L."/>
            <person name="Cui X.M."/>
            <person name="Yuan T.T."/>
            <person name="Jiang B.G."/>
            <person name="Yang W.F."/>
            <person name="Lam T.T."/>
            <person name="Chang Q.C."/>
            <person name="Ding S.J."/>
            <person name="Wang X.J."/>
            <person name="Zhu J.G."/>
            <person name="Ruan X.D."/>
            <person name="Zhao L."/>
            <person name="Wei J.T."/>
            <person name="Ye R.Z."/>
            <person name="Que T.C."/>
            <person name="Du C.H."/>
            <person name="Zhou Y.H."/>
            <person name="Cheng J.X."/>
            <person name="Dai P.F."/>
            <person name="Guo W.B."/>
            <person name="Han X.H."/>
            <person name="Huang E.J."/>
            <person name="Li L.F."/>
            <person name="Wei W."/>
            <person name="Gao Y.C."/>
            <person name="Liu J.Z."/>
            <person name="Shao H.Z."/>
            <person name="Wang X."/>
            <person name="Wang C.C."/>
            <person name="Yang T.C."/>
            <person name="Huo Q.B."/>
            <person name="Li W."/>
            <person name="Chen H.Y."/>
            <person name="Chen S.E."/>
            <person name="Zhou L.G."/>
            <person name="Ni X.B."/>
            <person name="Tian J.H."/>
            <person name="Sheng Y."/>
            <person name="Liu T."/>
            <person name="Pan Y.S."/>
            <person name="Xia L.Y."/>
            <person name="Li J."/>
            <person name="Zhao F."/>
            <person name="Cao W.C."/>
        </authorList>
    </citation>
    <scope>NUCLEOTIDE SEQUENCE</scope>
    <source>
        <strain evidence="2">Rsan-2018</strain>
    </source>
</reference>
<dbReference type="Gene3D" id="3.80.10.10">
    <property type="entry name" value="Ribonuclease Inhibitor"/>
    <property type="match status" value="1"/>
</dbReference>
<dbReference type="InterPro" id="IPR052201">
    <property type="entry name" value="LRR-containing_regulator"/>
</dbReference>
<dbReference type="Proteomes" id="UP000821837">
    <property type="component" value="Unassembled WGS sequence"/>
</dbReference>
<dbReference type="SUPFAM" id="SSF52047">
    <property type="entry name" value="RNI-like"/>
    <property type="match status" value="1"/>
</dbReference>
<evidence type="ECO:0000313" key="2">
    <source>
        <dbReference type="EMBL" id="KAH7943547.1"/>
    </source>
</evidence>
<dbReference type="AlphaFoldDB" id="A0A9D4PJQ1"/>
<dbReference type="PANTHER" id="PTHR24111:SF0">
    <property type="entry name" value="LEUCINE-RICH REPEAT-CONTAINING PROTEIN"/>
    <property type="match status" value="1"/>
</dbReference>
<comment type="caution">
    <text evidence="2">The sequence shown here is derived from an EMBL/GenBank/DDBJ whole genome shotgun (WGS) entry which is preliminary data.</text>
</comment>
<dbReference type="PANTHER" id="PTHR24111">
    <property type="entry name" value="LEUCINE-RICH REPEAT-CONTAINING PROTEIN 34"/>
    <property type="match status" value="1"/>
</dbReference>
<name>A0A9D4PJQ1_RHISA</name>
<evidence type="ECO:0000256" key="1">
    <source>
        <dbReference type="ARBA" id="ARBA00022737"/>
    </source>
</evidence>
<dbReference type="InterPro" id="IPR032675">
    <property type="entry name" value="LRR_dom_sf"/>
</dbReference>
<gene>
    <name evidence="2" type="ORF">HPB52_009203</name>
</gene>
<keyword evidence="1" id="KW-0677">Repeat</keyword>
<proteinExistence type="predicted"/>
<reference evidence="2" key="2">
    <citation type="submission" date="2021-09" db="EMBL/GenBank/DDBJ databases">
        <authorList>
            <person name="Jia N."/>
            <person name="Wang J."/>
            <person name="Shi W."/>
            <person name="Du L."/>
            <person name="Sun Y."/>
            <person name="Zhan W."/>
            <person name="Jiang J."/>
            <person name="Wang Q."/>
            <person name="Zhang B."/>
            <person name="Ji P."/>
            <person name="Sakyi L.B."/>
            <person name="Cui X."/>
            <person name="Yuan T."/>
            <person name="Jiang B."/>
            <person name="Yang W."/>
            <person name="Lam T.T.-Y."/>
            <person name="Chang Q."/>
            <person name="Ding S."/>
            <person name="Wang X."/>
            <person name="Zhu J."/>
            <person name="Ruan X."/>
            <person name="Zhao L."/>
            <person name="Wei J."/>
            <person name="Que T."/>
            <person name="Du C."/>
            <person name="Cheng J."/>
            <person name="Dai P."/>
            <person name="Han X."/>
            <person name="Huang E."/>
            <person name="Gao Y."/>
            <person name="Liu J."/>
            <person name="Shao H."/>
            <person name="Ye R."/>
            <person name="Li L."/>
            <person name="Wei W."/>
            <person name="Wang X."/>
            <person name="Wang C."/>
            <person name="Huo Q."/>
            <person name="Li W."/>
            <person name="Guo W."/>
            <person name="Chen H."/>
            <person name="Chen S."/>
            <person name="Zhou L."/>
            <person name="Zhou L."/>
            <person name="Ni X."/>
            <person name="Tian J."/>
            <person name="Zhou Y."/>
            <person name="Sheng Y."/>
            <person name="Liu T."/>
            <person name="Pan Y."/>
            <person name="Xia L."/>
            <person name="Li J."/>
            <person name="Zhao F."/>
            <person name="Cao W."/>
        </authorList>
    </citation>
    <scope>NUCLEOTIDE SEQUENCE</scope>
    <source>
        <strain evidence="2">Rsan-2018</strain>
        <tissue evidence="2">Larvae</tissue>
    </source>
</reference>
<organism evidence="2 3">
    <name type="scientific">Rhipicephalus sanguineus</name>
    <name type="common">Brown dog tick</name>
    <name type="synonym">Ixodes sanguineus</name>
    <dbReference type="NCBI Taxonomy" id="34632"/>
    <lineage>
        <taxon>Eukaryota</taxon>
        <taxon>Metazoa</taxon>
        <taxon>Ecdysozoa</taxon>
        <taxon>Arthropoda</taxon>
        <taxon>Chelicerata</taxon>
        <taxon>Arachnida</taxon>
        <taxon>Acari</taxon>
        <taxon>Parasitiformes</taxon>
        <taxon>Ixodida</taxon>
        <taxon>Ixodoidea</taxon>
        <taxon>Ixodidae</taxon>
        <taxon>Rhipicephalinae</taxon>
        <taxon>Rhipicephalus</taxon>
        <taxon>Rhipicephalus</taxon>
    </lineage>
</organism>